<name>A0A5J9T660_9POAL</name>
<reference evidence="1 2" key="1">
    <citation type="journal article" date="2019" name="Sci. Rep.">
        <title>A high-quality genome of Eragrostis curvula grass provides insights into Poaceae evolution and supports new strategies to enhance forage quality.</title>
        <authorList>
            <person name="Carballo J."/>
            <person name="Santos B.A.C.M."/>
            <person name="Zappacosta D."/>
            <person name="Garbus I."/>
            <person name="Selva J.P."/>
            <person name="Gallo C.A."/>
            <person name="Diaz A."/>
            <person name="Albertini E."/>
            <person name="Caccamo M."/>
            <person name="Echenique V."/>
        </authorList>
    </citation>
    <scope>NUCLEOTIDE SEQUENCE [LARGE SCALE GENOMIC DNA]</scope>
    <source>
        <strain evidence="2">cv. Victoria</strain>
        <tissue evidence="1">Leaf</tissue>
    </source>
</reference>
<dbReference type="EMBL" id="RWGY01000045">
    <property type="protein sequence ID" value="TVU06919.1"/>
    <property type="molecule type" value="Genomic_DNA"/>
</dbReference>
<accession>A0A5J9T660</accession>
<evidence type="ECO:0000313" key="2">
    <source>
        <dbReference type="Proteomes" id="UP000324897"/>
    </source>
</evidence>
<proteinExistence type="predicted"/>
<keyword evidence="2" id="KW-1185">Reference proteome</keyword>
<evidence type="ECO:0000313" key="1">
    <source>
        <dbReference type="EMBL" id="TVU06919.1"/>
    </source>
</evidence>
<dbReference type="AlphaFoldDB" id="A0A5J9T660"/>
<protein>
    <submittedName>
        <fullName evidence="1">Uncharacterized protein</fullName>
    </submittedName>
</protein>
<gene>
    <name evidence="1" type="ORF">EJB05_46955</name>
</gene>
<comment type="caution">
    <text evidence="1">The sequence shown here is derived from an EMBL/GenBank/DDBJ whole genome shotgun (WGS) entry which is preliminary data.</text>
</comment>
<dbReference type="Gramene" id="TVU06919">
    <property type="protein sequence ID" value="TVU06919"/>
    <property type="gene ID" value="EJB05_46955"/>
</dbReference>
<feature type="non-terminal residue" evidence="1">
    <location>
        <position position="1"/>
    </location>
</feature>
<dbReference type="Proteomes" id="UP000324897">
    <property type="component" value="Unassembled WGS sequence"/>
</dbReference>
<sequence>HYLSPRKILWSMAEITKYLQENPEYAGITSAQFSFEAPTDESTILLRGNDEDIAPSDTTNTPPLYMQSSITRAHARRLNLRVSSFQIMSSLHVFENKMLPNDLIIVRNHGDDDEISREVLGVVEGQQGRTSQVGGPIQVDFESVSEFGSSLQGLAFSARSIVHCRLITRGDVVLRLQGSERVVRKPDRFVSILRQIVVYLNLSENRDPSSHQEKTKVYS</sequence>
<organism evidence="1 2">
    <name type="scientific">Eragrostis curvula</name>
    <name type="common">weeping love grass</name>
    <dbReference type="NCBI Taxonomy" id="38414"/>
    <lineage>
        <taxon>Eukaryota</taxon>
        <taxon>Viridiplantae</taxon>
        <taxon>Streptophyta</taxon>
        <taxon>Embryophyta</taxon>
        <taxon>Tracheophyta</taxon>
        <taxon>Spermatophyta</taxon>
        <taxon>Magnoliopsida</taxon>
        <taxon>Liliopsida</taxon>
        <taxon>Poales</taxon>
        <taxon>Poaceae</taxon>
        <taxon>PACMAD clade</taxon>
        <taxon>Chloridoideae</taxon>
        <taxon>Eragrostideae</taxon>
        <taxon>Eragrostidinae</taxon>
        <taxon>Eragrostis</taxon>
    </lineage>
</organism>